<dbReference type="Gene3D" id="2.30.40.10">
    <property type="entry name" value="Urease, subunit C, domain 1"/>
    <property type="match status" value="1"/>
</dbReference>
<feature type="binding site" evidence="7">
    <location>
        <position position="148"/>
    </location>
    <ligand>
        <name>N-formimidoyl-L-glutamate</name>
        <dbReference type="ChEBI" id="CHEBI:58928"/>
    </ligand>
</feature>
<dbReference type="PANTHER" id="PTHR42752">
    <property type="entry name" value="IMIDAZOLONEPROPIONASE"/>
    <property type="match status" value="1"/>
</dbReference>
<keyword evidence="3 7" id="KW-0378">Hydrolase</keyword>
<comment type="similarity">
    <text evidence="7">Belongs to the metallo-dependent hydrolases superfamily. HutI family.</text>
</comment>
<keyword evidence="2 7" id="KW-0479">Metal-binding</keyword>
<feature type="binding site" evidence="7">
    <location>
        <position position="320"/>
    </location>
    <ligand>
        <name>Zn(2+)</name>
        <dbReference type="ChEBI" id="CHEBI:29105"/>
    </ligand>
</feature>
<dbReference type="GO" id="GO:0019557">
    <property type="term" value="P:L-histidine catabolic process to glutamate and formate"/>
    <property type="evidence" value="ECO:0007669"/>
    <property type="project" value="UniProtKB-UniPathway"/>
</dbReference>
<feature type="binding site" evidence="7">
    <location>
        <position position="245"/>
    </location>
    <ligand>
        <name>Zn(2+)</name>
        <dbReference type="ChEBI" id="CHEBI:29105"/>
    </ligand>
</feature>
<comment type="pathway">
    <text evidence="7">Amino-acid degradation; L-histidine degradation into L-glutamate; N-formimidoyl-L-glutamate from L-histidine: step 3/3.</text>
</comment>
<feature type="binding site" evidence="7">
    <location>
        <position position="148"/>
    </location>
    <ligand>
        <name>4-imidazolone-5-propanoate</name>
        <dbReference type="ChEBI" id="CHEBI:77893"/>
    </ligand>
</feature>
<dbReference type="CDD" id="cd01296">
    <property type="entry name" value="Imidazolone-5PH"/>
    <property type="match status" value="1"/>
</dbReference>
<proteinExistence type="inferred from homology"/>
<dbReference type="GO" id="GO:0005737">
    <property type="term" value="C:cytoplasm"/>
    <property type="evidence" value="ECO:0007669"/>
    <property type="project" value="UniProtKB-SubCell"/>
</dbReference>
<dbReference type="InterPro" id="IPR032466">
    <property type="entry name" value="Metal_Hydrolase"/>
</dbReference>
<evidence type="ECO:0000259" key="8">
    <source>
        <dbReference type="Pfam" id="PF01979"/>
    </source>
</evidence>
<evidence type="ECO:0000256" key="1">
    <source>
        <dbReference type="ARBA" id="ARBA00012864"/>
    </source>
</evidence>
<keyword evidence="6 7" id="KW-0408">Iron</keyword>
<accession>A0A845DSS0</accession>
<feature type="binding site" evidence="7">
    <location>
        <position position="324"/>
    </location>
    <ligand>
        <name>N-formimidoyl-L-glutamate</name>
        <dbReference type="ChEBI" id="CHEBI:58928"/>
    </ligand>
</feature>
<keyword evidence="4 7" id="KW-0369">Histidine metabolism</keyword>
<dbReference type="SUPFAM" id="SSF51556">
    <property type="entry name" value="Metallo-dependent hydrolases"/>
    <property type="match status" value="1"/>
</dbReference>
<feature type="binding site" evidence="7">
    <location>
        <position position="320"/>
    </location>
    <ligand>
        <name>Fe(3+)</name>
        <dbReference type="ChEBI" id="CHEBI:29034"/>
    </ligand>
</feature>
<evidence type="ECO:0000313" key="9">
    <source>
        <dbReference type="EMBL" id="MYL20198.1"/>
    </source>
</evidence>
<dbReference type="PANTHER" id="PTHR42752:SF1">
    <property type="entry name" value="IMIDAZOLONEPROPIONASE-RELATED"/>
    <property type="match status" value="1"/>
</dbReference>
<comment type="subcellular location">
    <subcellularLocation>
        <location evidence="7">Cytoplasm</location>
    </subcellularLocation>
</comment>
<feature type="binding site" evidence="7">
    <location>
        <position position="245"/>
    </location>
    <ligand>
        <name>Fe(3+)</name>
        <dbReference type="ChEBI" id="CHEBI:29034"/>
    </ligand>
</feature>
<dbReference type="InterPro" id="IPR006680">
    <property type="entry name" value="Amidohydro-rel"/>
</dbReference>
<dbReference type="GO" id="GO:0005506">
    <property type="term" value="F:iron ion binding"/>
    <property type="evidence" value="ECO:0007669"/>
    <property type="project" value="UniProtKB-UniRule"/>
</dbReference>
<dbReference type="FunFam" id="3.20.20.140:FF:000007">
    <property type="entry name" value="Imidazolonepropionase"/>
    <property type="match status" value="1"/>
</dbReference>
<gene>
    <name evidence="7" type="primary">hutI</name>
    <name evidence="9" type="ORF">GLW04_09895</name>
</gene>
<sequence length="420" mass="45825">MDDQIIENIGSLLLPKAGPLKGEAMKELPVRHQAALAVKGEQVVWTGSTEEAQTRKAHQRFNAEGKVVSPGLVDPHTHLVFGGSREEELALKQAGTAYLDILKRGGGILSTVRATRQAEEQFLFEKARSFAGRMAAYGVTTLEAKSGYGLDEETELKQLSVIDRLNNEGLLDIAATFLGPHAIPPEFKGREDVFLDMMIDLLPVMKEKTSAAFTDIFCETGVFTTEQAARFMEASQRHGFQVKIHADEIDPLGGTELAVQYGAVSADHLVAASAEGIQQLAASDTMAVLLPGTTFYLGKDTYADARRMIQAGAAVALATDFNPGSCVTHNLQMIMALAALKMKMTPEEIWNAVTVNASHAIGMEKTAGRITVGGQADLVLWDIPNYKYLPYHYGVNHARAVWKRGRLVWERREADVFPIS</sequence>
<dbReference type="GO" id="GO:0019556">
    <property type="term" value="P:L-histidine catabolic process to glutamate and formamide"/>
    <property type="evidence" value="ECO:0007669"/>
    <property type="project" value="UniProtKB-UniRule"/>
</dbReference>
<dbReference type="UniPathway" id="UPA00379">
    <property type="reaction ID" value="UER00551"/>
</dbReference>
<comment type="function">
    <text evidence="7">Catalyzes the hydrolytic cleavage of the carbon-nitrogen bond in imidazolone-5-propanoate to yield N-formimidoyl-L-glutamate. It is the third step in the universal histidine degradation pathway.</text>
</comment>
<dbReference type="HAMAP" id="MF_00372">
    <property type="entry name" value="HutI"/>
    <property type="match status" value="1"/>
</dbReference>
<comment type="cofactor">
    <cofactor evidence="7">
        <name>Zn(2+)</name>
        <dbReference type="ChEBI" id="CHEBI:29105"/>
    </cofactor>
    <cofactor evidence="7">
        <name>Fe(3+)</name>
        <dbReference type="ChEBI" id="CHEBI:29034"/>
    </cofactor>
    <text evidence="7">Binds 1 zinc or iron ion per subunit.</text>
</comment>
<name>A0A845DSS0_9BACI</name>
<dbReference type="Gene3D" id="3.20.20.140">
    <property type="entry name" value="Metal-dependent hydrolases"/>
    <property type="match status" value="1"/>
</dbReference>
<dbReference type="AlphaFoldDB" id="A0A845DSS0"/>
<evidence type="ECO:0000256" key="6">
    <source>
        <dbReference type="ARBA" id="ARBA00023004"/>
    </source>
</evidence>
<feature type="binding site" evidence="7">
    <location>
        <position position="248"/>
    </location>
    <ligand>
        <name>4-imidazolone-5-propanoate</name>
        <dbReference type="ChEBI" id="CHEBI:77893"/>
    </ligand>
</feature>
<dbReference type="NCBIfam" id="TIGR01224">
    <property type="entry name" value="hutI"/>
    <property type="match status" value="1"/>
</dbReference>
<dbReference type="EC" id="3.5.2.7" evidence="1 7"/>
<evidence type="ECO:0000256" key="3">
    <source>
        <dbReference type="ARBA" id="ARBA00022801"/>
    </source>
</evidence>
<dbReference type="Proteomes" id="UP000460949">
    <property type="component" value="Unassembled WGS sequence"/>
</dbReference>
<evidence type="ECO:0000256" key="7">
    <source>
        <dbReference type="HAMAP-Rule" id="MF_00372"/>
    </source>
</evidence>
<feature type="binding site" evidence="7">
    <location>
        <position position="78"/>
    </location>
    <ligand>
        <name>Zn(2+)</name>
        <dbReference type="ChEBI" id="CHEBI:29105"/>
    </ligand>
</feature>
<dbReference type="SUPFAM" id="SSF51338">
    <property type="entry name" value="Composite domain of metallo-dependent hydrolases"/>
    <property type="match status" value="2"/>
</dbReference>
<evidence type="ECO:0000256" key="2">
    <source>
        <dbReference type="ARBA" id="ARBA00022723"/>
    </source>
</evidence>
<dbReference type="InterPro" id="IPR011059">
    <property type="entry name" value="Metal-dep_hydrolase_composite"/>
</dbReference>
<keyword evidence="7" id="KW-0963">Cytoplasm</keyword>
<comment type="catalytic activity">
    <reaction evidence="7">
        <text>4-imidazolone-5-propanoate + H2O = N-formimidoyl-L-glutamate</text>
        <dbReference type="Rhea" id="RHEA:23660"/>
        <dbReference type="ChEBI" id="CHEBI:15377"/>
        <dbReference type="ChEBI" id="CHEBI:58928"/>
        <dbReference type="ChEBI" id="CHEBI:77893"/>
        <dbReference type="EC" id="3.5.2.7"/>
    </reaction>
</comment>
<reference evidence="9 10" key="1">
    <citation type="submission" date="2019-11" db="EMBL/GenBank/DDBJ databases">
        <title>Genome sequences of 17 halophilic strains isolated from different environments.</title>
        <authorList>
            <person name="Furrow R.E."/>
        </authorList>
    </citation>
    <scope>NUCLEOTIDE SEQUENCE [LARGE SCALE GENOMIC DNA]</scope>
    <source>
        <strain evidence="9 10">22511_23_Filter</strain>
    </source>
</reference>
<keyword evidence="5 7" id="KW-0862">Zinc</keyword>
<organism evidence="9 10">
    <name type="scientific">Halobacillus litoralis</name>
    <dbReference type="NCBI Taxonomy" id="45668"/>
    <lineage>
        <taxon>Bacteria</taxon>
        <taxon>Bacillati</taxon>
        <taxon>Bacillota</taxon>
        <taxon>Bacilli</taxon>
        <taxon>Bacillales</taxon>
        <taxon>Bacillaceae</taxon>
        <taxon>Halobacillus</taxon>
    </lineage>
</organism>
<feature type="domain" description="Amidohydrolase-related" evidence="8">
    <location>
        <begin position="67"/>
        <end position="397"/>
    </location>
</feature>
<evidence type="ECO:0000256" key="4">
    <source>
        <dbReference type="ARBA" id="ARBA00022808"/>
    </source>
</evidence>
<evidence type="ECO:0000313" key="10">
    <source>
        <dbReference type="Proteomes" id="UP000460949"/>
    </source>
</evidence>
<protein>
    <recommendedName>
        <fullName evidence="1 7">Imidazolonepropionase</fullName>
        <ecNumber evidence="1 7">3.5.2.7</ecNumber>
    </recommendedName>
    <alternativeName>
        <fullName evidence="7">Imidazolone-5-propionate hydrolase</fullName>
    </alternativeName>
</protein>
<feature type="binding site" evidence="7">
    <location>
        <position position="181"/>
    </location>
    <ligand>
        <name>4-imidazolone-5-propanoate</name>
        <dbReference type="ChEBI" id="CHEBI:77893"/>
    </ligand>
</feature>
<feature type="binding site" evidence="7">
    <location>
        <position position="325"/>
    </location>
    <ligand>
        <name>4-imidazolone-5-propanoate</name>
        <dbReference type="ChEBI" id="CHEBI:77893"/>
    </ligand>
</feature>
<feature type="binding site" evidence="7">
    <location>
        <position position="85"/>
    </location>
    <ligand>
        <name>4-imidazolone-5-propanoate</name>
        <dbReference type="ChEBI" id="CHEBI:77893"/>
    </ligand>
</feature>
<evidence type="ECO:0000256" key="5">
    <source>
        <dbReference type="ARBA" id="ARBA00022833"/>
    </source>
</evidence>
<dbReference type="RefSeq" id="WP_160836687.1">
    <property type="nucleotide sequence ID" value="NZ_WMET01000002.1"/>
</dbReference>
<dbReference type="Pfam" id="PF01979">
    <property type="entry name" value="Amidohydro_1"/>
    <property type="match status" value="1"/>
</dbReference>
<comment type="caution">
    <text evidence="9">The sequence shown here is derived from an EMBL/GenBank/DDBJ whole genome shotgun (WGS) entry which is preliminary data.</text>
</comment>
<feature type="binding site" evidence="7">
    <location>
        <position position="76"/>
    </location>
    <ligand>
        <name>Fe(3+)</name>
        <dbReference type="ChEBI" id="CHEBI:29034"/>
    </ligand>
</feature>
<dbReference type="GO" id="GO:0008270">
    <property type="term" value="F:zinc ion binding"/>
    <property type="evidence" value="ECO:0007669"/>
    <property type="project" value="UniProtKB-UniRule"/>
</dbReference>
<feature type="binding site" evidence="7">
    <location>
        <position position="76"/>
    </location>
    <ligand>
        <name>Zn(2+)</name>
        <dbReference type="ChEBI" id="CHEBI:29105"/>
    </ligand>
</feature>
<dbReference type="EMBL" id="WMET01000002">
    <property type="protein sequence ID" value="MYL20198.1"/>
    <property type="molecule type" value="Genomic_DNA"/>
</dbReference>
<dbReference type="GO" id="GO:0050480">
    <property type="term" value="F:imidazolonepropionase activity"/>
    <property type="evidence" value="ECO:0007669"/>
    <property type="project" value="UniProtKB-UniRule"/>
</dbReference>
<feature type="binding site" evidence="7">
    <location>
        <position position="322"/>
    </location>
    <ligand>
        <name>N-formimidoyl-L-glutamate</name>
        <dbReference type="ChEBI" id="CHEBI:58928"/>
    </ligand>
</feature>
<dbReference type="InterPro" id="IPR005920">
    <property type="entry name" value="HutI"/>
</dbReference>
<feature type="binding site" evidence="7">
    <location>
        <position position="78"/>
    </location>
    <ligand>
        <name>Fe(3+)</name>
        <dbReference type="ChEBI" id="CHEBI:29034"/>
    </ligand>
</feature>